<dbReference type="CDD" id="cd12915">
    <property type="entry name" value="PDC2_DGC_like"/>
    <property type="match status" value="1"/>
</dbReference>
<evidence type="ECO:0000256" key="10">
    <source>
        <dbReference type="ARBA" id="ARBA00022840"/>
    </source>
</evidence>
<dbReference type="GO" id="GO:0005524">
    <property type="term" value="F:ATP binding"/>
    <property type="evidence" value="ECO:0007669"/>
    <property type="project" value="UniProtKB-KW"/>
</dbReference>
<dbReference type="PANTHER" id="PTHR43711">
    <property type="entry name" value="TWO-COMPONENT HISTIDINE KINASE"/>
    <property type="match status" value="1"/>
</dbReference>
<dbReference type="EC" id="2.7.13.3" evidence="3"/>
<dbReference type="InterPro" id="IPR004358">
    <property type="entry name" value="Sig_transdc_His_kin-like_C"/>
</dbReference>
<evidence type="ECO:0000256" key="6">
    <source>
        <dbReference type="ARBA" id="ARBA00022679"/>
    </source>
</evidence>
<keyword evidence="13 14" id="KW-0472">Membrane</keyword>
<evidence type="ECO:0000256" key="11">
    <source>
        <dbReference type="ARBA" id="ARBA00022989"/>
    </source>
</evidence>
<dbReference type="Pfam" id="PF02743">
    <property type="entry name" value="dCache_1"/>
    <property type="match status" value="1"/>
</dbReference>
<keyword evidence="5" id="KW-0597">Phosphoprotein</keyword>
<dbReference type="eggNOG" id="COG2205">
    <property type="taxonomic scope" value="Bacteria"/>
</dbReference>
<dbReference type="PANTHER" id="PTHR43711:SF31">
    <property type="entry name" value="HISTIDINE KINASE"/>
    <property type="match status" value="1"/>
</dbReference>
<dbReference type="CDD" id="cd12914">
    <property type="entry name" value="PDC1_DGC_like"/>
    <property type="match status" value="1"/>
</dbReference>
<proteinExistence type="predicted"/>
<dbReference type="InterPro" id="IPR005467">
    <property type="entry name" value="His_kinase_dom"/>
</dbReference>
<dbReference type="SUPFAM" id="SSF47384">
    <property type="entry name" value="Homodimeric domain of signal transducing histidine kinase"/>
    <property type="match status" value="1"/>
</dbReference>
<accession>M2ZTB2</accession>
<dbReference type="SMART" id="SM00388">
    <property type="entry name" value="HisKA"/>
    <property type="match status" value="1"/>
</dbReference>
<evidence type="ECO:0000256" key="9">
    <source>
        <dbReference type="ARBA" id="ARBA00022777"/>
    </source>
</evidence>
<keyword evidence="10" id="KW-0067">ATP-binding</keyword>
<dbReference type="InterPro" id="IPR003661">
    <property type="entry name" value="HisK_dim/P_dom"/>
</dbReference>
<evidence type="ECO:0000256" key="12">
    <source>
        <dbReference type="ARBA" id="ARBA00023012"/>
    </source>
</evidence>
<reference evidence="16 17" key="1">
    <citation type="journal article" date="2014" name="Genome Announc.">
        <title>Draft Genome Sequence of Magnetospirillum sp. Strain SO-1, a Freshwater Magnetotactic Bacterium Isolated from the Ol'khovka River, Russia.</title>
        <authorList>
            <person name="Grouzdev D.S."/>
            <person name="Dziuba M.V."/>
            <person name="Sukhacheva M.S."/>
            <person name="Mardanov A.V."/>
            <person name="Beletskiy A.V."/>
            <person name="Kuznetsov B.B."/>
            <person name="Skryabin K.G."/>
        </authorList>
    </citation>
    <scope>NUCLEOTIDE SEQUENCE [LARGE SCALE GENOMIC DNA]</scope>
    <source>
        <strain evidence="16 17">SO-1</strain>
    </source>
</reference>
<evidence type="ECO:0000256" key="1">
    <source>
        <dbReference type="ARBA" id="ARBA00000085"/>
    </source>
</evidence>
<dbReference type="GO" id="GO:0000155">
    <property type="term" value="F:phosphorelay sensor kinase activity"/>
    <property type="evidence" value="ECO:0007669"/>
    <property type="project" value="InterPro"/>
</dbReference>
<evidence type="ECO:0000259" key="15">
    <source>
        <dbReference type="PROSITE" id="PS50109"/>
    </source>
</evidence>
<dbReference type="PROSITE" id="PS50109">
    <property type="entry name" value="HIS_KIN"/>
    <property type="match status" value="1"/>
</dbReference>
<comment type="catalytic activity">
    <reaction evidence="1">
        <text>ATP + protein L-histidine = ADP + protein N-phospho-L-histidine.</text>
        <dbReference type="EC" id="2.7.13.3"/>
    </reaction>
</comment>
<evidence type="ECO:0000313" key="17">
    <source>
        <dbReference type="Proteomes" id="UP000011744"/>
    </source>
</evidence>
<dbReference type="InterPro" id="IPR033479">
    <property type="entry name" value="dCache_1"/>
</dbReference>
<feature type="domain" description="Histidine kinase" evidence="15">
    <location>
        <begin position="318"/>
        <end position="538"/>
    </location>
</feature>
<dbReference type="SMART" id="SM00387">
    <property type="entry name" value="HATPase_c"/>
    <property type="match status" value="1"/>
</dbReference>
<dbReference type="PRINTS" id="PR00344">
    <property type="entry name" value="BCTRLSENSOR"/>
</dbReference>
<dbReference type="Pfam" id="PF02518">
    <property type="entry name" value="HATPase_c"/>
    <property type="match status" value="1"/>
</dbReference>
<dbReference type="EMBL" id="AONQ01000015">
    <property type="protein sequence ID" value="EME70592.1"/>
    <property type="molecule type" value="Genomic_DNA"/>
</dbReference>
<dbReference type="Proteomes" id="UP000011744">
    <property type="component" value="Unassembled WGS sequence"/>
</dbReference>
<evidence type="ECO:0000256" key="13">
    <source>
        <dbReference type="ARBA" id="ARBA00023136"/>
    </source>
</evidence>
<dbReference type="InterPro" id="IPR036097">
    <property type="entry name" value="HisK_dim/P_sf"/>
</dbReference>
<keyword evidence="12" id="KW-0902">Two-component regulatory system</keyword>
<dbReference type="SUPFAM" id="SSF55874">
    <property type="entry name" value="ATPase domain of HSP90 chaperone/DNA topoisomerase II/histidine kinase"/>
    <property type="match status" value="1"/>
</dbReference>
<sequence length="544" mass="57860">MAMLVGGTVFWIMVTRNEALFDADTNLRHTSHLLAEAAASNFIAIDKVLLGTAEVAALQGQGAGLLSFLRRQLAEAPAARALLVIGPDGMSRVATNLPDPYKPVDLSDRPYFRHHRDGSPKALHVSGLIQSRNDNRWIMVLSRRIETPDGSFAGVAAATINLEQLASILTAAARNASDSALLVTPDGTILARTPDHDRYVGKSLAGLPAFERTRTEANGNGEIVSPLDGRKRLYAFHKATSHPVIAVATNQQDILLADWRRHSVLLAVVAVLVGLVTGTLALLLVRQLDRMHRTLGELAQSRLAADAANRAKSAFLANMSHELRTPLNAIIGFSDALMTGIPGHSCQTRCHDYLGHVQSSGRHLLALINDILDLSKIEAGSVEVEPAPTRIAPLVEECVELIRGPAGIKTIALATTGLNQDLEAVVDSRRLRQILLNLLSNAVKFTPEGGRVIVEVESDAHQLSLTVNDTGIGMTPEEIAVALTPFGQNPSRLTSTETGTGLGLPLSKRLAEMHGGSIAIASIPGRGTTVTVSLPLSPPATATA</sequence>
<name>M2ZTB2_9PROT</name>
<keyword evidence="9 16" id="KW-0418">Kinase</keyword>
<evidence type="ECO:0000313" key="16">
    <source>
        <dbReference type="EMBL" id="EME70592.1"/>
    </source>
</evidence>
<evidence type="ECO:0000256" key="3">
    <source>
        <dbReference type="ARBA" id="ARBA00012438"/>
    </source>
</evidence>
<dbReference type="GO" id="GO:0005886">
    <property type="term" value="C:plasma membrane"/>
    <property type="evidence" value="ECO:0007669"/>
    <property type="project" value="UniProtKB-SubCell"/>
</dbReference>
<dbReference type="Gene3D" id="3.30.450.20">
    <property type="entry name" value="PAS domain"/>
    <property type="match status" value="2"/>
</dbReference>
<evidence type="ECO:0000256" key="14">
    <source>
        <dbReference type="SAM" id="Phobius"/>
    </source>
</evidence>
<dbReference type="OrthoDB" id="9813151at2"/>
<evidence type="ECO:0000256" key="8">
    <source>
        <dbReference type="ARBA" id="ARBA00022741"/>
    </source>
</evidence>
<dbReference type="STRING" id="1244869.H261_07493"/>
<dbReference type="CDD" id="cd00082">
    <property type="entry name" value="HisKA"/>
    <property type="match status" value="1"/>
</dbReference>
<comment type="subcellular location">
    <subcellularLocation>
        <location evidence="2">Cell membrane</location>
        <topology evidence="2">Multi-pass membrane protein</topology>
    </subcellularLocation>
</comment>
<dbReference type="Gene3D" id="1.10.287.130">
    <property type="match status" value="1"/>
</dbReference>
<dbReference type="InterPro" id="IPR003594">
    <property type="entry name" value="HATPase_dom"/>
</dbReference>
<organism evidence="16 17">
    <name type="scientific">Paramagnetospirillum caucaseum</name>
    <dbReference type="NCBI Taxonomy" id="1244869"/>
    <lineage>
        <taxon>Bacteria</taxon>
        <taxon>Pseudomonadati</taxon>
        <taxon>Pseudomonadota</taxon>
        <taxon>Alphaproteobacteria</taxon>
        <taxon>Rhodospirillales</taxon>
        <taxon>Magnetospirillaceae</taxon>
        <taxon>Paramagnetospirillum</taxon>
    </lineage>
</organism>
<dbReference type="Pfam" id="PF00512">
    <property type="entry name" value="HisKA"/>
    <property type="match status" value="1"/>
</dbReference>
<keyword evidence="17" id="KW-1185">Reference proteome</keyword>
<protein>
    <recommendedName>
        <fullName evidence="3">histidine kinase</fullName>
        <ecNumber evidence="3">2.7.13.3</ecNumber>
    </recommendedName>
</protein>
<keyword evidence="11 14" id="KW-1133">Transmembrane helix</keyword>
<dbReference type="RefSeq" id="WP_008615961.1">
    <property type="nucleotide sequence ID" value="NZ_AONQ01000015.1"/>
</dbReference>
<feature type="transmembrane region" description="Helical" evidence="14">
    <location>
        <begin position="264"/>
        <end position="285"/>
    </location>
</feature>
<keyword evidence="4" id="KW-1003">Cell membrane</keyword>
<dbReference type="Gene3D" id="3.30.565.10">
    <property type="entry name" value="Histidine kinase-like ATPase, C-terminal domain"/>
    <property type="match status" value="1"/>
</dbReference>
<evidence type="ECO:0000256" key="2">
    <source>
        <dbReference type="ARBA" id="ARBA00004651"/>
    </source>
</evidence>
<evidence type="ECO:0000256" key="4">
    <source>
        <dbReference type="ARBA" id="ARBA00022475"/>
    </source>
</evidence>
<gene>
    <name evidence="16" type="ORF">H261_07493</name>
</gene>
<dbReference type="CDD" id="cd16922">
    <property type="entry name" value="HATPase_EvgS-ArcB-TorS-like"/>
    <property type="match status" value="1"/>
</dbReference>
<dbReference type="InterPro" id="IPR036890">
    <property type="entry name" value="HATPase_C_sf"/>
</dbReference>
<keyword evidence="8" id="KW-0547">Nucleotide-binding</keyword>
<dbReference type="InterPro" id="IPR050736">
    <property type="entry name" value="Sensor_HK_Regulatory"/>
</dbReference>
<keyword evidence="7 14" id="KW-0812">Transmembrane</keyword>
<comment type="caution">
    <text evidence="16">The sequence shown here is derived from an EMBL/GenBank/DDBJ whole genome shotgun (WGS) entry which is preliminary data.</text>
</comment>
<keyword evidence="6" id="KW-0808">Transferase</keyword>
<dbReference type="AlphaFoldDB" id="M2ZTB2"/>
<evidence type="ECO:0000256" key="7">
    <source>
        <dbReference type="ARBA" id="ARBA00022692"/>
    </source>
</evidence>
<dbReference type="FunFam" id="1.10.287.130:FF:000038">
    <property type="entry name" value="Sensory transduction histidine kinase"/>
    <property type="match status" value="1"/>
</dbReference>
<evidence type="ECO:0000256" key="5">
    <source>
        <dbReference type="ARBA" id="ARBA00022553"/>
    </source>
</evidence>
<dbReference type="PATRIC" id="fig|1244869.3.peg.1515"/>